<comment type="caution">
    <text evidence="10">The sequence shown here is derived from an EMBL/GenBank/DDBJ whole genome shotgun (WGS) entry which is preliminary data.</text>
</comment>
<keyword evidence="8" id="KW-0285">Flavoprotein</keyword>
<proteinExistence type="inferred from homology"/>
<keyword evidence="4 8" id="KW-0812">Transmembrane</keyword>
<dbReference type="GO" id="GO:0030091">
    <property type="term" value="P:protein repair"/>
    <property type="evidence" value="ECO:0007669"/>
    <property type="project" value="UniProtKB-UniRule"/>
</dbReference>
<keyword evidence="8" id="KW-0249">Electron transport</keyword>
<dbReference type="RefSeq" id="WP_114338205.1">
    <property type="nucleotide sequence ID" value="NZ_QPID01000005.1"/>
</dbReference>
<dbReference type="InterPro" id="IPR022837">
    <property type="entry name" value="MsrQ-like"/>
</dbReference>
<gene>
    <name evidence="8" type="primary">msrQ</name>
    <name evidence="10" type="ORF">DU002_09840</name>
</gene>
<protein>
    <recommendedName>
        <fullName evidence="8">Protein-methionine-sulfoxide reductase heme-binding subunit MsrQ</fullName>
    </recommendedName>
    <alternativeName>
        <fullName evidence="8">Flavocytochrome MsrQ</fullName>
    </alternativeName>
</protein>
<comment type="similarity">
    <text evidence="8">Belongs to the MsrQ family.</text>
</comment>
<comment type="subcellular location">
    <subcellularLocation>
        <location evidence="8">Cell membrane</location>
        <topology evidence="8">Multi-pass membrane protein</topology>
    </subcellularLocation>
    <subcellularLocation>
        <location evidence="1">Membrane</location>
        <topology evidence="1">Multi-pass membrane protein</topology>
    </subcellularLocation>
</comment>
<comment type="cofactor">
    <cofactor evidence="8">
        <name>heme b</name>
        <dbReference type="ChEBI" id="CHEBI:60344"/>
    </cofactor>
    <text evidence="8">Binds 1 heme b (iron(II)-protoporphyrin IX) group per subunit.</text>
</comment>
<dbReference type="InterPro" id="IPR013130">
    <property type="entry name" value="Fe3_Rdtase_TM_dom"/>
</dbReference>
<keyword evidence="6 8" id="KW-0408">Iron</keyword>
<feature type="transmembrane region" description="Helical" evidence="8">
    <location>
        <begin position="12"/>
        <end position="33"/>
    </location>
</feature>
<evidence type="ECO:0000256" key="2">
    <source>
        <dbReference type="ARBA" id="ARBA00022448"/>
    </source>
</evidence>
<evidence type="ECO:0000256" key="1">
    <source>
        <dbReference type="ARBA" id="ARBA00004141"/>
    </source>
</evidence>
<dbReference type="GO" id="GO:0016679">
    <property type="term" value="F:oxidoreductase activity, acting on diphenols and related substances as donors"/>
    <property type="evidence" value="ECO:0007669"/>
    <property type="project" value="TreeGrafter"/>
</dbReference>
<dbReference type="GO" id="GO:0009055">
    <property type="term" value="F:electron transfer activity"/>
    <property type="evidence" value="ECO:0007669"/>
    <property type="project" value="UniProtKB-UniRule"/>
</dbReference>
<evidence type="ECO:0000256" key="4">
    <source>
        <dbReference type="ARBA" id="ARBA00022692"/>
    </source>
</evidence>
<dbReference type="Pfam" id="PF01794">
    <property type="entry name" value="Ferric_reduct"/>
    <property type="match status" value="1"/>
</dbReference>
<feature type="transmembrane region" description="Helical" evidence="8">
    <location>
        <begin position="119"/>
        <end position="139"/>
    </location>
</feature>
<comment type="cofactor">
    <cofactor evidence="8">
        <name>FMN</name>
        <dbReference type="ChEBI" id="CHEBI:58210"/>
    </cofactor>
    <text evidence="8">Binds 1 FMN per subunit.</text>
</comment>
<dbReference type="Proteomes" id="UP000252558">
    <property type="component" value="Unassembled WGS sequence"/>
</dbReference>
<dbReference type="PANTHER" id="PTHR36964">
    <property type="entry name" value="PROTEIN-METHIONINE-SULFOXIDE REDUCTASE HEME-BINDING SUBUNIT MSRQ"/>
    <property type="match status" value="1"/>
</dbReference>
<keyword evidence="7 8" id="KW-0472">Membrane</keyword>
<reference evidence="10 11" key="1">
    <citation type="submission" date="2018-07" db="EMBL/GenBank/DDBJ databases">
        <title>Corallincola holothuriorum sp. nov., a new facultative anaerobe isolated from sea cucumber Apostichopus japonicus.</title>
        <authorList>
            <person name="Xia H."/>
        </authorList>
    </citation>
    <scope>NUCLEOTIDE SEQUENCE [LARGE SCALE GENOMIC DNA]</scope>
    <source>
        <strain evidence="10 11">C4</strain>
    </source>
</reference>
<organism evidence="10 11">
    <name type="scientific">Corallincola holothuriorum</name>
    <dbReference type="NCBI Taxonomy" id="2282215"/>
    <lineage>
        <taxon>Bacteria</taxon>
        <taxon>Pseudomonadati</taxon>
        <taxon>Pseudomonadota</taxon>
        <taxon>Gammaproteobacteria</taxon>
        <taxon>Alteromonadales</taxon>
        <taxon>Psychromonadaceae</taxon>
        <taxon>Corallincola</taxon>
    </lineage>
</organism>
<feature type="domain" description="Ferric oxidoreductase" evidence="9">
    <location>
        <begin position="52"/>
        <end position="159"/>
    </location>
</feature>
<dbReference type="OrthoDB" id="9788328at2"/>
<keyword evidence="5 8" id="KW-1133">Transmembrane helix</keyword>
<keyword evidence="11" id="KW-1185">Reference proteome</keyword>
<dbReference type="EMBL" id="QPID01000005">
    <property type="protein sequence ID" value="RCU49918.1"/>
    <property type="molecule type" value="Genomic_DNA"/>
</dbReference>
<dbReference type="GO" id="GO:0020037">
    <property type="term" value="F:heme binding"/>
    <property type="evidence" value="ECO:0007669"/>
    <property type="project" value="UniProtKB-UniRule"/>
</dbReference>
<feature type="transmembrane region" description="Helical" evidence="8">
    <location>
        <begin position="174"/>
        <end position="190"/>
    </location>
</feature>
<keyword evidence="2 8" id="KW-0813">Transport</keyword>
<keyword evidence="3 8" id="KW-0349">Heme</keyword>
<keyword evidence="8" id="KW-0288">FMN</keyword>
<evidence type="ECO:0000256" key="6">
    <source>
        <dbReference type="ARBA" id="ARBA00023004"/>
    </source>
</evidence>
<feature type="transmembrane region" description="Helical" evidence="8">
    <location>
        <begin position="151"/>
        <end position="168"/>
    </location>
</feature>
<evidence type="ECO:0000313" key="11">
    <source>
        <dbReference type="Proteomes" id="UP000252558"/>
    </source>
</evidence>
<dbReference type="GO" id="GO:0005886">
    <property type="term" value="C:plasma membrane"/>
    <property type="evidence" value="ECO:0007669"/>
    <property type="project" value="UniProtKB-SubCell"/>
</dbReference>
<evidence type="ECO:0000256" key="8">
    <source>
        <dbReference type="HAMAP-Rule" id="MF_01207"/>
    </source>
</evidence>
<evidence type="ECO:0000256" key="5">
    <source>
        <dbReference type="ARBA" id="ARBA00022989"/>
    </source>
</evidence>
<dbReference type="GO" id="GO:0010181">
    <property type="term" value="F:FMN binding"/>
    <property type="evidence" value="ECO:0007669"/>
    <property type="project" value="UniProtKB-UniRule"/>
</dbReference>
<sequence>MRILSTQPRLLALKSFTHLACLLTAVGAFYLGITDQLGGDPVKAIIHFYGKASLNLLLLTLCVTPLSRWRREPLWLRLRRLLGLYAFFFASLHILSFLWFDLQLAFALFISEVIQRPYITLGMAAYLVLLALTITSTKSMQRRLGKRWQQLHNWVYLGLPAIVVHYYWSVKAYIGEPLIYFAIVFILLWLRRDKFKRMWRQRLSSSMK</sequence>
<evidence type="ECO:0000256" key="7">
    <source>
        <dbReference type="ARBA" id="ARBA00023136"/>
    </source>
</evidence>
<keyword evidence="8" id="KW-1003">Cell membrane</keyword>
<dbReference type="AlphaFoldDB" id="A0A368NHI6"/>
<evidence type="ECO:0000256" key="3">
    <source>
        <dbReference type="ARBA" id="ARBA00022617"/>
    </source>
</evidence>
<dbReference type="GO" id="GO:0046872">
    <property type="term" value="F:metal ion binding"/>
    <property type="evidence" value="ECO:0007669"/>
    <property type="project" value="UniProtKB-KW"/>
</dbReference>
<comment type="subunit">
    <text evidence="8">Heterodimer of a catalytic subunit (MsrP) and a heme-binding subunit (MsrQ).</text>
</comment>
<evidence type="ECO:0000259" key="9">
    <source>
        <dbReference type="Pfam" id="PF01794"/>
    </source>
</evidence>
<accession>A0A368NHI6</accession>
<comment type="function">
    <text evidence="8">Part of the MsrPQ system that repairs oxidized periplasmic proteins containing methionine sulfoxide residues (Met-O), using respiratory chain electrons. Thus protects these proteins from oxidative-stress damage caused by reactive species of oxygen and chlorine generated by the host defense mechanisms. MsrPQ is essential for the maintenance of envelope integrity under bleach stress, rescuing a wide series of structurally unrelated periplasmic proteins from methionine oxidation. MsrQ provides electrons for reduction to the reductase catalytic subunit MsrP, using the quinone pool of the respiratory chain.</text>
</comment>
<keyword evidence="8" id="KW-0479">Metal-binding</keyword>
<feature type="transmembrane region" description="Helical" evidence="8">
    <location>
        <begin position="81"/>
        <end position="99"/>
    </location>
</feature>
<evidence type="ECO:0000313" key="10">
    <source>
        <dbReference type="EMBL" id="RCU49918.1"/>
    </source>
</evidence>
<feature type="transmembrane region" description="Helical" evidence="8">
    <location>
        <begin position="45"/>
        <end position="69"/>
    </location>
</feature>
<dbReference type="NCBIfam" id="NF003831">
    <property type="entry name" value="PRK05419.1-2"/>
    <property type="match status" value="1"/>
</dbReference>
<dbReference type="PANTHER" id="PTHR36964:SF1">
    <property type="entry name" value="PROTEIN-METHIONINE-SULFOXIDE REDUCTASE HEME-BINDING SUBUNIT MSRQ"/>
    <property type="match status" value="1"/>
</dbReference>
<name>A0A368NHI6_9GAMM</name>
<dbReference type="HAMAP" id="MF_01207">
    <property type="entry name" value="MsrQ"/>
    <property type="match status" value="1"/>
</dbReference>